<evidence type="ECO:0000256" key="2">
    <source>
        <dbReference type="SAM" id="SignalP"/>
    </source>
</evidence>
<dbReference type="EMBL" id="BAAAOQ010000017">
    <property type="protein sequence ID" value="GAA2200127.1"/>
    <property type="molecule type" value="Genomic_DNA"/>
</dbReference>
<name>A0ABP5NPP3_9ACTN</name>
<organism evidence="3 4">
    <name type="scientific">Streptomyces bangladeshensis</name>
    <dbReference type="NCBI Taxonomy" id="295352"/>
    <lineage>
        <taxon>Bacteria</taxon>
        <taxon>Bacillati</taxon>
        <taxon>Actinomycetota</taxon>
        <taxon>Actinomycetes</taxon>
        <taxon>Kitasatosporales</taxon>
        <taxon>Streptomycetaceae</taxon>
        <taxon>Streptomyces</taxon>
    </lineage>
</organism>
<feature type="region of interest" description="Disordered" evidence="1">
    <location>
        <begin position="230"/>
        <end position="257"/>
    </location>
</feature>
<protein>
    <recommendedName>
        <fullName evidence="5">Lipoprotein</fullName>
    </recommendedName>
</protein>
<evidence type="ECO:0000313" key="3">
    <source>
        <dbReference type="EMBL" id="GAA2200127.1"/>
    </source>
</evidence>
<reference evidence="4" key="1">
    <citation type="journal article" date="2019" name="Int. J. Syst. Evol. Microbiol.">
        <title>The Global Catalogue of Microorganisms (GCM) 10K type strain sequencing project: providing services to taxonomists for standard genome sequencing and annotation.</title>
        <authorList>
            <consortium name="The Broad Institute Genomics Platform"/>
            <consortium name="The Broad Institute Genome Sequencing Center for Infectious Disease"/>
            <person name="Wu L."/>
            <person name="Ma J."/>
        </authorList>
    </citation>
    <scope>NUCLEOTIDE SEQUENCE [LARGE SCALE GENOMIC DNA]</scope>
    <source>
        <strain evidence="4">JCM 14924</strain>
    </source>
</reference>
<gene>
    <name evidence="3" type="ORF">GCM10009787_49770</name>
</gene>
<evidence type="ECO:0008006" key="5">
    <source>
        <dbReference type="Google" id="ProtNLM"/>
    </source>
</evidence>
<accession>A0ABP5NPP3</accession>
<proteinExistence type="predicted"/>
<evidence type="ECO:0000313" key="4">
    <source>
        <dbReference type="Proteomes" id="UP001501391"/>
    </source>
</evidence>
<sequence>MLHHTAHRAASALLCAATTVIATGCSPAGTATGAEGAASATGAKHRFDTMTPEEIDRQAREALKNTTSMRFTGRASSDGRQVEVDLAMDVHGSCNGTVGNSLGTLRIIKKGSLVHVRAGEDFWRATFSRGMTAEQAEEKVALFKGRWIKPPRMMSQTLGRICDGFNVLVGGLGPASDGNSTREADATVGGRPVAVLAERTATETTTVYIAKEGKPYPLRGTVVGGTAPMDLTFSDHDEPVDTTPPPPGRILDPTKLR</sequence>
<dbReference type="RefSeq" id="WP_094373043.1">
    <property type="nucleotide sequence ID" value="NZ_BAAAOQ010000017.1"/>
</dbReference>
<dbReference type="Gene3D" id="2.50.20.20">
    <property type="match status" value="1"/>
</dbReference>
<dbReference type="Proteomes" id="UP001501391">
    <property type="component" value="Unassembled WGS sequence"/>
</dbReference>
<feature type="chain" id="PRO_5047480029" description="Lipoprotein" evidence="2">
    <location>
        <begin position="23"/>
        <end position="257"/>
    </location>
</feature>
<keyword evidence="2" id="KW-0732">Signal</keyword>
<keyword evidence="4" id="KW-1185">Reference proteome</keyword>
<evidence type="ECO:0000256" key="1">
    <source>
        <dbReference type="SAM" id="MobiDB-lite"/>
    </source>
</evidence>
<feature type="signal peptide" evidence="2">
    <location>
        <begin position="1"/>
        <end position="22"/>
    </location>
</feature>
<comment type="caution">
    <text evidence="3">The sequence shown here is derived from an EMBL/GenBank/DDBJ whole genome shotgun (WGS) entry which is preliminary data.</text>
</comment>